<name>A0ACC0NZL8_RHOML</name>
<accession>A0ACC0NZL8</accession>
<evidence type="ECO:0000313" key="1">
    <source>
        <dbReference type="EMBL" id="KAI8558351.1"/>
    </source>
</evidence>
<gene>
    <name evidence="1" type="ORF">RHMOL_Rhmol04G0085000</name>
</gene>
<protein>
    <submittedName>
        <fullName evidence="1">Uncharacterized protein</fullName>
    </submittedName>
</protein>
<comment type="caution">
    <text evidence="1">The sequence shown here is derived from an EMBL/GenBank/DDBJ whole genome shotgun (WGS) entry which is preliminary data.</text>
</comment>
<sequence length="249" mass="28338">MKVPSFQIGQELRAKDKGMVSQIFEMGEIKGKGRVQRIGALRNHDCTFAQALKGESSKRDADQRIKLRIGSWDNGWLFRSAVAVMHRVVSMSTLKASFSMEIDAVAQFRPLGRREVLVTFQSQESRDILIRHPWMKLWNCPFEEFDPTVALCQEKPRRKASMEIGSNARQGDDDDVERHKAIATNRRGVVGAGWDRLAERAALHGKDKVGAVCRNPKHVSADKHLMLERITSPDLLVDLNHKWVTQWII</sequence>
<keyword evidence="2" id="KW-1185">Reference proteome</keyword>
<evidence type="ECO:0000313" key="2">
    <source>
        <dbReference type="Proteomes" id="UP001062846"/>
    </source>
</evidence>
<reference evidence="1" key="1">
    <citation type="submission" date="2022-02" db="EMBL/GenBank/DDBJ databases">
        <title>Plant Genome Project.</title>
        <authorList>
            <person name="Zhang R.-G."/>
        </authorList>
    </citation>
    <scope>NUCLEOTIDE SEQUENCE</scope>
    <source>
        <strain evidence="1">AT1</strain>
    </source>
</reference>
<dbReference type="Proteomes" id="UP001062846">
    <property type="component" value="Chromosome 4"/>
</dbReference>
<organism evidence="1 2">
    <name type="scientific">Rhododendron molle</name>
    <name type="common">Chinese azalea</name>
    <name type="synonym">Azalea mollis</name>
    <dbReference type="NCBI Taxonomy" id="49168"/>
    <lineage>
        <taxon>Eukaryota</taxon>
        <taxon>Viridiplantae</taxon>
        <taxon>Streptophyta</taxon>
        <taxon>Embryophyta</taxon>
        <taxon>Tracheophyta</taxon>
        <taxon>Spermatophyta</taxon>
        <taxon>Magnoliopsida</taxon>
        <taxon>eudicotyledons</taxon>
        <taxon>Gunneridae</taxon>
        <taxon>Pentapetalae</taxon>
        <taxon>asterids</taxon>
        <taxon>Ericales</taxon>
        <taxon>Ericaceae</taxon>
        <taxon>Ericoideae</taxon>
        <taxon>Rhodoreae</taxon>
        <taxon>Rhododendron</taxon>
    </lineage>
</organism>
<dbReference type="EMBL" id="CM046391">
    <property type="protein sequence ID" value="KAI8558351.1"/>
    <property type="molecule type" value="Genomic_DNA"/>
</dbReference>
<proteinExistence type="predicted"/>